<dbReference type="Proteomes" id="UP001243375">
    <property type="component" value="Unassembled WGS sequence"/>
</dbReference>
<comment type="caution">
    <text evidence="1">The sequence shown here is derived from an EMBL/GenBank/DDBJ whole genome shotgun (WGS) entry which is preliminary data.</text>
</comment>
<name>A0ACC2WR49_9TREE</name>
<sequence length="570" mass="64187">MASQTESLIKPQRYLLHLARSHPTFRIPELDSCACLYGFGIRLLATGDYYISGAYQPSSSSWGHELGSTLELEDAIGQGDSALLVIEFTTGQGVYKDSESTCMPVVDTQKTDEWARLLTQRCILVKSISHLFSPIPCSPNYEHLHDYMRPRRELWQKYEDEQKQFAFNLTGINKKIGFPRQRETIEGFAFMELTSKINLKNPEVTYMLFEEYEDSSLDVDNPDSDTTGKGKAKLEEAVDGVKPLRVFMGSLVAYGQARQLVYKFAVKDRKFFGNTSMESEMSLLMAGQTLADQGKLVYDPFAGTGSLLYVCANWGSYVMGSDIDGRQMRGKDKTGPGVFRAANQYGVRDKVLDCLTFDVTRNPWRRGELLDAIITDPPYGVRAGAKRLGRKEGGKKKQISEPVKLPNGVWSHEMPGYVPASRPYEMVDLVYDLVVFARYMLVPGGRLVFFLPTFTEEWDPVDVPVIEGMREISFGQGSAQDYNKWSRRLITLEKVKVVDAEGVEKKWEPPTFVPLDEDFADMQVKDEDSSEEEEAAPRKDHTKVPGHANFREKYLAGFPSSAPSTPPTQD</sequence>
<evidence type="ECO:0000313" key="2">
    <source>
        <dbReference type="Proteomes" id="UP001243375"/>
    </source>
</evidence>
<gene>
    <name evidence="1" type="ORF">QFC22_005964</name>
</gene>
<protein>
    <submittedName>
        <fullName evidence="1">Uncharacterized protein</fullName>
    </submittedName>
</protein>
<organism evidence="1 2">
    <name type="scientific">Naganishia vaughanmartiniae</name>
    <dbReference type="NCBI Taxonomy" id="1424756"/>
    <lineage>
        <taxon>Eukaryota</taxon>
        <taxon>Fungi</taxon>
        <taxon>Dikarya</taxon>
        <taxon>Basidiomycota</taxon>
        <taxon>Agaricomycotina</taxon>
        <taxon>Tremellomycetes</taxon>
        <taxon>Filobasidiales</taxon>
        <taxon>Filobasidiaceae</taxon>
        <taxon>Naganishia</taxon>
    </lineage>
</organism>
<keyword evidence="2" id="KW-1185">Reference proteome</keyword>
<dbReference type="EMBL" id="JASBWU010000021">
    <property type="protein sequence ID" value="KAJ9113655.1"/>
    <property type="molecule type" value="Genomic_DNA"/>
</dbReference>
<proteinExistence type="predicted"/>
<reference evidence="1" key="1">
    <citation type="submission" date="2023-04" db="EMBL/GenBank/DDBJ databases">
        <title>Draft Genome sequencing of Naganishia species isolated from polar environments using Oxford Nanopore Technology.</title>
        <authorList>
            <person name="Leo P."/>
            <person name="Venkateswaran K."/>
        </authorList>
    </citation>
    <scope>NUCLEOTIDE SEQUENCE</scope>
    <source>
        <strain evidence="1">MNA-CCFEE 5425</strain>
    </source>
</reference>
<accession>A0ACC2WR49</accession>
<evidence type="ECO:0000313" key="1">
    <source>
        <dbReference type="EMBL" id="KAJ9113655.1"/>
    </source>
</evidence>